<organism evidence="2 3">
    <name type="scientific">Allokutzneria oryzae</name>
    <dbReference type="NCBI Taxonomy" id="1378989"/>
    <lineage>
        <taxon>Bacteria</taxon>
        <taxon>Bacillati</taxon>
        <taxon>Actinomycetota</taxon>
        <taxon>Actinomycetes</taxon>
        <taxon>Pseudonocardiales</taxon>
        <taxon>Pseudonocardiaceae</taxon>
        <taxon>Allokutzneria</taxon>
    </lineage>
</organism>
<comment type="caution">
    <text evidence="2">The sequence shown here is derived from an EMBL/GenBank/DDBJ whole genome shotgun (WGS) entry which is preliminary data.</text>
</comment>
<evidence type="ECO:0000259" key="1">
    <source>
        <dbReference type="Pfam" id="PF04248"/>
    </source>
</evidence>
<protein>
    <submittedName>
        <fullName evidence="2">DUF427 domain-containing protein</fullName>
    </submittedName>
</protein>
<dbReference type="RefSeq" id="WP_377850330.1">
    <property type="nucleotide sequence ID" value="NZ_JBHLZU010000003.1"/>
</dbReference>
<reference evidence="2 3" key="1">
    <citation type="submission" date="2024-09" db="EMBL/GenBank/DDBJ databases">
        <authorList>
            <person name="Sun Q."/>
            <person name="Mori K."/>
        </authorList>
    </citation>
    <scope>NUCLEOTIDE SEQUENCE [LARGE SCALE GENOMIC DNA]</scope>
    <source>
        <strain evidence="2 3">TBRC 7907</strain>
    </source>
</reference>
<dbReference type="Pfam" id="PF04248">
    <property type="entry name" value="NTP_transf_9"/>
    <property type="match status" value="1"/>
</dbReference>
<accession>A0ABV5ZQN2</accession>
<dbReference type="InterPro" id="IPR038694">
    <property type="entry name" value="DUF427_sf"/>
</dbReference>
<dbReference type="PANTHER" id="PTHR34310:SF8">
    <property type="entry name" value="CONSERVED PROTEIN"/>
    <property type="match status" value="1"/>
</dbReference>
<sequence length="126" mass="13922">MAREAKVPGPDHPITVTPSSDHVVVRVGDRVVADTTRALVLQESTYPAVRYIPIDDVDQSQLTRTDTTTYCPFKGDASYYTITGGEGLIDSVWSYEQPYAAVEEIAGHVAFYPNKVETTITRDERA</sequence>
<dbReference type="Gene3D" id="2.170.150.40">
    <property type="entry name" value="Domain of unknown function (DUF427)"/>
    <property type="match status" value="1"/>
</dbReference>
<dbReference type="EMBL" id="JBHLZU010000003">
    <property type="protein sequence ID" value="MFB9903200.1"/>
    <property type="molecule type" value="Genomic_DNA"/>
</dbReference>
<keyword evidence="3" id="KW-1185">Reference proteome</keyword>
<dbReference type="Proteomes" id="UP001589693">
    <property type="component" value="Unassembled WGS sequence"/>
</dbReference>
<gene>
    <name evidence="2" type="ORF">ACFFQA_04550</name>
</gene>
<evidence type="ECO:0000313" key="3">
    <source>
        <dbReference type="Proteomes" id="UP001589693"/>
    </source>
</evidence>
<proteinExistence type="predicted"/>
<evidence type="ECO:0000313" key="2">
    <source>
        <dbReference type="EMBL" id="MFB9903200.1"/>
    </source>
</evidence>
<name>A0ABV5ZQN2_9PSEU</name>
<dbReference type="PANTHER" id="PTHR34310">
    <property type="entry name" value="DUF427 DOMAIN PROTEIN (AFU_ORTHOLOGUE AFUA_3G02220)"/>
    <property type="match status" value="1"/>
</dbReference>
<dbReference type="InterPro" id="IPR007361">
    <property type="entry name" value="DUF427"/>
</dbReference>
<feature type="domain" description="DUF427" evidence="1">
    <location>
        <begin position="23"/>
        <end position="113"/>
    </location>
</feature>